<dbReference type="InterPro" id="IPR013083">
    <property type="entry name" value="Znf_RING/FYVE/PHD"/>
</dbReference>
<keyword evidence="1 3" id="KW-0863">Zinc-finger</keyword>
<feature type="non-terminal residue" evidence="6">
    <location>
        <position position="1"/>
    </location>
</feature>
<dbReference type="InterPro" id="IPR001841">
    <property type="entry name" value="Znf_RING"/>
</dbReference>
<dbReference type="Gene3D" id="3.30.40.10">
    <property type="entry name" value="Zinc/RING finger domain, C3HC4 (zinc finger)"/>
    <property type="match status" value="1"/>
</dbReference>
<keyword evidence="7" id="KW-1185">Reference proteome</keyword>
<name>A0ABD2PNT9_9PLAT</name>
<dbReference type="Proteomes" id="UP001626550">
    <property type="component" value="Unassembled WGS sequence"/>
</dbReference>
<keyword evidence="4" id="KW-0175">Coiled coil</keyword>
<dbReference type="PROSITE" id="PS50089">
    <property type="entry name" value="ZF_RING_2"/>
    <property type="match status" value="1"/>
</dbReference>
<gene>
    <name evidence="6" type="primary">RNF32</name>
    <name evidence="6" type="ORF">Ciccas_013102</name>
</gene>
<dbReference type="SUPFAM" id="SSF57850">
    <property type="entry name" value="RING/U-box"/>
    <property type="match status" value="1"/>
</dbReference>
<evidence type="ECO:0000256" key="1">
    <source>
        <dbReference type="ARBA" id="ARBA00022771"/>
    </source>
</evidence>
<dbReference type="PANTHER" id="PTHR14991:SF0">
    <property type="entry name" value="RING FINGER PROTEIN 32"/>
    <property type="match status" value="1"/>
</dbReference>
<protein>
    <submittedName>
        <fullName evidence="6">RING finger protein 32</fullName>
    </submittedName>
</protein>
<feature type="coiled-coil region" evidence="4">
    <location>
        <begin position="98"/>
        <end position="136"/>
    </location>
</feature>
<evidence type="ECO:0000313" key="6">
    <source>
        <dbReference type="EMBL" id="KAL3308367.1"/>
    </source>
</evidence>
<evidence type="ECO:0000313" key="7">
    <source>
        <dbReference type="Proteomes" id="UP001626550"/>
    </source>
</evidence>
<accession>A0ABD2PNT9</accession>
<dbReference type="PROSITE" id="PS50096">
    <property type="entry name" value="IQ"/>
    <property type="match status" value="1"/>
</dbReference>
<comment type="caution">
    <text evidence="6">The sequence shown here is derived from an EMBL/GenBank/DDBJ whole genome shotgun (WGS) entry which is preliminary data.</text>
</comment>
<feature type="domain" description="RING-type" evidence="5">
    <location>
        <begin position="160"/>
        <end position="216"/>
    </location>
</feature>
<dbReference type="Pfam" id="PF17123">
    <property type="entry name" value="zf-RING_11"/>
    <property type="match status" value="1"/>
</dbReference>
<sequence length="235" mass="27517">NCIESFERFTKQFKCPLCRHEDYEKRAVFFPEDAYLDNMATILQAAWRAKKARRKVSELRAQTAKNIQLTDVKVSEVRYAKNLQYLTRKAGTSFELVQKEHEQTMNDFMNDLDSALEENRNLMSQLNERLTGKSQEHVKFDSCAWYEVWQSHLSRETKECPICLLEWSPAKSRVLLSCSHVFHSACLLELEKHFDNISSRSLALVNCEGKSCPICRWANYEKKIVPGVDRFQCLY</sequence>
<evidence type="ECO:0000256" key="4">
    <source>
        <dbReference type="SAM" id="Coils"/>
    </source>
</evidence>
<evidence type="ECO:0000256" key="3">
    <source>
        <dbReference type="PROSITE-ProRule" id="PRU00175"/>
    </source>
</evidence>
<dbReference type="GO" id="GO:0008270">
    <property type="term" value="F:zinc ion binding"/>
    <property type="evidence" value="ECO:0007669"/>
    <property type="project" value="UniProtKB-KW"/>
</dbReference>
<keyword evidence="1 3" id="KW-0479">Metal-binding</keyword>
<evidence type="ECO:0000259" key="5">
    <source>
        <dbReference type="PROSITE" id="PS50089"/>
    </source>
</evidence>
<dbReference type="EMBL" id="JBJKFK010005358">
    <property type="protein sequence ID" value="KAL3308367.1"/>
    <property type="molecule type" value="Genomic_DNA"/>
</dbReference>
<dbReference type="InterPro" id="IPR042862">
    <property type="entry name" value="RNF32"/>
</dbReference>
<dbReference type="SMART" id="SM00184">
    <property type="entry name" value="RING"/>
    <property type="match status" value="1"/>
</dbReference>
<reference evidence="6 7" key="1">
    <citation type="submission" date="2024-11" db="EMBL/GenBank/DDBJ databases">
        <title>Adaptive evolution of stress response genes in parasites aligns with host niche diversity.</title>
        <authorList>
            <person name="Hahn C."/>
            <person name="Resl P."/>
        </authorList>
    </citation>
    <scope>NUCLEOTIDE SEQUENCE [LARGE SCALE GENOMIC DNA]</scope>
    <source>
        <strain evidence="6">EGGRZ-B1_66</strain>
        <tissue evidence="6">Body</tissue>
    </source>
</reference>
<proteinExistence type="predicted"/>
<keyword evidence="2" id="KW-0862">Zinc</keyword>
<organism evidence="6 7">
    <name type="scientific">Cichlidogyrus casuarinus</name>
    <dbReference type="NCBI Taxonomy" id="1844966"/>
    <lineage>
        <taxon>Eukaryota</taxon>
        <taxon>Metazoa</taxon>
        <taxon>Spiralia</taxon>
        <taxon>Lophotrochozoa</taxon>
        <taxon>Platyhelminthes</taxon>
        <taxon>Monogenea</taxon>
        <taxon>Monopisthocotylea</taxon>
        <taxon>Dactylogyridea</taxon>
        <taxon>Ancyrocephalidae</taxon>
        <taxon>Cichlidogyrus</taxon>
    </lineage>
</organism>
<dbReference type="PANTHER" id="PTHR14991">
    <property type="entry name" value="RING FINGER PROTEIN 32"/>
    <property type="match status" value="1"/>
</dbReference>
<dbReference type="AlphaFoldDB" id="A0ABD2PNT9"/>
<evidence type="ECO:0000256" key="2">
    <source>
        <dbReference type="ARBA" id="ARBA00022833"/>
    </source>
</evidence>